<dbReference type="GO" id="GO:0006122">
    <property type="term" value="P:mitochondrial electron transport, ubiquinol to cytochrome c"/>
    <property type="evidence" value="ECO:0000318"/>
    <property type="project" value="GO_Central"/>
</dbReference>
<dbReference type="Pfam" id="PF00034">
    <property type="entry name" value="Cytochrom_C"/>
    <property type="match status" value="1"/>
</dbReference>
<comment type="subcellular location">
    <subcellularLocation>
        <location evidence="1">Mitochondrion intermembrane space</location>
    </subcellularLocation>
</comment>
<dbReference type="PANTHER" id="PTHR11961">
    <property type="entry name" value="CYTOCHROME C"/>
    <property type="match status" value="1"/>
</dbReference>
<evidence type="ECO:0000256" key="4">
    <source>
        <dbReference type="ARBA" id="ARBA00022617"/>
    </source>
</evidence>
<sequence length="118" mass="13033">MADVEALRRGKKLFIQKCAMCHATHPQAPHKSGPNLAGLFGRQTGQAPNYPYTDANRSKGITWTRATLDTYLIDPRKYIPGTKMNYPGLKDAGQRQDLIAFLEKATACADGHREAFGL</sequence>
<comment type="function">
    <text evidence="10">Electron carrier protein. The oxidized form of the cytochrome c heme group can accept an electron from the heme group of the cytochrome c1 subunit of cytochrome reductase. Cytochrome c then transfers this electron to the cytochrome oxidase complex, the final protein carrier in the mitochondrial electron-transport chain.</text>
</comment>
<dbReference type="GO" id="GO:0006123">
    <property type="term" value="P:mitochondrial electron transport, cytochrome c to oxygen"/>
    <property type="evidence" value="ECO:0000318"/>
    <property type="project" value="GO_Central"/>
</dbReference>
<dbReference type="GO" id="GO:0005758">
    <property type="term" value="C:mitochondrial intermembrane space"/>
    <property type="evidence" value="ECO:0000318"/>
    <property type="project" value="GO_Central"/>
</dbReference>
<evidence type="ECO:0000256" key="9">
    <source>
        <dbReference type="RuleBase" id="RU004426"/>
    </source>
</evidence>
<gene>
    <name evidence="12" type="ORF">MONBRDRAFT_33900</name>
</gene>
<dbReference type="InterPro" id="IPR009056">
    <property type="entry name" value="Cyt_c-like_dom"/>
</dbReference>
<dbReference type="Proteomes" id="UP000001357">
    <property type="component" value="Unassembled WGS sequence"/>
</dbReference>
<evidence type="ECO:0000256" key="3">
    <source>
        <dbReference type="ARBA" id="ARBA00022448"/>
    </source>
</evidence>
<keyword evidence="4 8" id="KW-0349">Heme</keyword>
<organism evidence="12 13">
    <name type="scientific">Monosiga brevicollis</name>
    <name type="common">Choanoflagellate</name>
    <dbReference type="NCBI Taxonomy" id="81824"/>
    <lineage>
        <taxon>Eukaryota</taxon>
        <taxon>Choanoflagellata</taxon>
        <taxon>Craspedida</taxon>
        <taxon>Salpingoecidae</taxon>
        <taxon>Monosiga</taxon>
    </lineage>
</organism>
<evidence type="ECO:0000256" key="6">
    <source>
        <dbReference type="ARBA" id="ARBA00022982"/>
    </source>
</evidence>
<evidence type="ECO:0000256" key="2">
    <source>
        <dbReference type="ARBA" id="ARBA00006488"/>
    </source>
</evidence>
<evidence type="ECO:0000256" key="1">
    <source>
        <dbReference type="ARBA" id="ARBA00004569"/>
    </source>
</evidence>
<dbReference type="InParanoid" id="A9V8B2"/>
<evidence type="ECO:0000256" key="10">
    <source>
        <dbReference type="RuleBase" id="RU004427"/>
    </source>
</evidence>
<keyword evidence="10" id="KW-0679">Respiratory chain</keyword>
<dbReference type="KEGG" id="mbr:MONBRDRAFT_33900"/>
<feature type="domain" description="Cytochrome c" evidence="11">
    <location>
        <begin position="5"/>
        <end position="106"/>
    </location>
</feature>
<dbReference type="GeneID" id="5894140"/>
<evidence type="ECO:0000256" key="5">
    <source>
        <dbReference type="ARBA" id="ARBA00022723"/>
    </source>
</evidence>
<accession>A9V8B2</accession>
<dbReference type="FunFam" id="1.10.760.10:FF:000001">
    <property type="entry name" value="Cytochrome c iso-1"/>
    <property type="match status" value="1"/>
</dbReference>
<proteinExistence type="inferred from homology"/>
<dbReference type="RefSeq" id="XP_001748978.1">
    <property type="nucleotide sequence ID" value="XM_001748926.1"/>
</dbReference>
<dbReference type="GO" id="GO:0020037">
    <property type="term" value="F:heme binding"/>
    <property type="evidence" value="ECO:0007669"/>
    <property type="project" value="InterPro"/>
</dbReference>
<reference evidence="12 13" key="1">
    <citation type="journal article" date="2008" name="Nature">
        <title>The genome of the choanoflagellate Monosiga brevicollis and the origin of metazoans.</title>
        <authorList>
            <consortium name="JGI Sequencing"/>
            <person name="King N."/>
            <person name="Westbrook M.J."/>
            <person name="Young S.L."/>
            <person name="Kuo A."/>
            <person name="Abedin M."/>
            <person name="Chapman J."/>
            <person name="Fairclough S."/>
            <person name="Hellsten U."/>
            <person name="Isogai Y."/>
            <person name="Letunic I."/>
            <person name="Marr M."/>
            <person name="Pincus D."/>
            <person name="Putnam N."/>
            <person name="Rokas A."/>
            <person name="Wright K.J."/>
            <person name="Zuzow R."/>
            <person name="Dirks W."/>
            <person name="Good M."/>
            <person name="Goodstein D."/>
            <person name="Lemons D."/>
            <person name="Li W."/>
            <person name="Lyons J.B."/>
            <person name="Morris A."/>
            <person name="Nichols S."/>
            <person name="Richter D.J."/>
            <person name="Salamov A."/>
            <person name="Bork P."/>
            <person name="Lim W.A."/>
            <person name="Manning G."/>
            <person name="Miller W.T."/>
            <person name="McGinnis W."/>
            <person name="Shapiro H."/>
            <person name="Tjian R."/>
            <person name="Grigoriev I.V."/>
            <person name="Rokhsar D."/>
        </authorList>
    </citation>
    <scope>NUCLEOTIDE SEQUENCE [LARGE SCALE GENOMIC DNA]</scope>
    <source>
        <strain evidence="13">MX1 / ATCC 50154</strain>
    </source>
</reference>
<keyword evidence="7 8" id="KW-0408">Iron</keyword>
<keyword evidence="3 10" id="KW-0813">Transport</keyword>
<name>A9V8B2_MONBE</name>
<evidence type="ECO:0000256" key="7">
    <source>
        <dbReference type="ARBA" id="ARBA00023004"/>
    </source>
</evidence>
<protein>
    <recommendedName>
        <fullName evidence="11">Cytochrome c domain-containing protein</fullName>
    </recommendedName>
</protein>
<dbReference type="STRING" id="81824.A9V8B2"/>
<dbReference type="SUPFAM" id="SSF46626">
    <property type="entry name" value="Cytochrome c"/>
    <property type="match status" value="1"/>
</dbReference>
<evidence type="ECO:0000259" key="11">
    <source>
        <dbReference type="PROSITE" id="PS51007"/>
    </source>
</evidence>
<dbReference type="InterPro" id="IPR036909">
    <property type="entry name" value="Cyt_c-like_dom_sf"/>
</dbReference>
<dbReference type="PROSITE" id="PS51007">
    <property type="entry name" value="CYTC"/>
    <property type="match status" value="1"/>
</dbReference>
<dbReference type="GO" id="GO:0046872">
    <property type="term" value="F:metal ion binding"/>
    <property type="evidence" value="ECO:0007669"/>
    <property type="project" value="UniProtKB-KW"/>
</dbReference>
<evidence type="ECO:0000256" key="8">
    <source>
        <dbReference type="PROSITE-ProRule" id="PRU00433"/>
    </source>
</evidence>
<comment type="similarity">
    <text evidence="2 9">Belongs to the cytochrome c family.</text>
</comment>
<evidence type="ECO:0000313" key="13">
    <source>
        <dbReference type="Proteomes" id="UP000001357"/>
    </source>
</evidence>
<keyword evidence="6 10" id="KW-0249">Electron transport</keyword>
<dbReference type="eggNOG" id="KOG3453">
    <property type="taxonomic scope" value="Eukaryota"/>
</dbReference>
<dbReference type="AlphaFoldDB" id="A9V8B2"/>
<keyword evidence="10" id="KW-0496">Mitochondrion</keyword>
<comment type="PTM">
    <text evidence="10">Binds 1 heme group per subunit.</text>
</comment>
<dbReference type="GO" id="GO:0009055">
    <property type="term" value="F:electron transfer activity"/>
    <property type="evidence" value="ECO:0000318"/>
    <property type="project" value="GO_Central"/>
</dbReference>
<keyword evidence="13" id="KW-1185">Reference proteome</keyword>
<dbReference type="EMBL" id="CH991567">
    <property type="protein sequence ID" value="EDQ86308.1"/>
    <property type="molecule type" value="Genomic_DNA"/>
</dbReference>
<keyword evidence="5 8" id="KW-0479">Metal-binding</keyword>
<dbReference type="InterPro" id="IPR002327">
    <property type="entry name" value="Cyt_c_1A/1B"/>
</dbReference>
<dbReference type="Gene3D" id="1.10.760.10">
    <property type="entry name" value="Cytochrome c-like domain"/>
    <property type="match status" value="1"/>
</dbReference>
<dbReference type="PRINTS" id="PR00604">
    <property type="entry name" value="CYTCHRMECIAB"/>
</dbReference>
<evidence type="ECO:0000313" key="12">
    <source>
        <dbReference type="EMBL" id="EDQ86308.1"/>
    </source>
</evidence>